<sequence length="339" mass="38567">MSSLPVPLPLLQVKNINKTFPIHRNIFHLLSSSNPARKAIDNVSFDLGQGEVLVIAGESGSGKTTLAKLIMGALIPDDGTISFEGNYIHSLKKRKALYSMIQMIHQDPYSSLNPNIKIKDIVMEPLKIHENNLSRNEKDEKVRLALRRTRLEPVEEILEKYPTMLSGGQRQRVSIARSIVKIPKLIIADEPVSMLDISVRAEILSLLNELRKTLNISIIYITHDLATSRFIGDKIGIMFAGSIIEYGEIDEVLHNPLHPYTWMLLDAVTFSTNESKFYKSFDGINLSELPLKGCKFYNRCKLSFTDCTNDLEQFDISKRHSVSCFYYRNQNINRNRNID</sequence>
<keyword evidence="2" id="KW-0547">Nucleotide-binding</keyword>
<dbReference type="InterPro" id="IPR003593">
    <property type="entry name" value="AAA+_ATPase"/>
</dbReference>
<dbReference type="GO" id="GO:0016887">
    <property type="term" value="F:ATP hydrolysis activity"/>
    <property type="evidence" value="ECO:0007669"/>
    <property type="project" value="InterPro"/>
</dbReference>
<feature type="domain" description="ABC transporter" evidence="4">
    <location>
        <begin position="11"/>
        <end position="265"/>
    </location>
</feature>
<dbReference type="EMBL" id="CP012850">
    <property type="protein sequence ID" value="ALI35013.1"/>
    <property type="molecule type" value="Genomic_DNA"/>
</dbReference>
<dbReference type="PROSITE" id="PS50893">
    <property type="entry name" value="ABC_TRANSPORTER_2"/>
    <property type="match status" value="1"/>
</dbReference>
<evidence type="ECO:0000256" key="1">
    <source>
        <dbReference type="ARBA" id="ARBA00022448"/>
    </source>
</evidence>
<dbReference type="Pfam" id="PF00005">
    <property type="entry name" value="ABC_tran"/>
    <property type="match status" value="1"/>
</dbReference>
<evidence type="ECO:0000313" key="6">
    <source>
        <dbReference type="Proteomes" id="UP000058925"/>
    </source>
</evidence>
<reference evidence="6" key="1">
    <citation type="submission" date="2015-10" db="EMBL/GenBank/DDBJ databases">
        <title>Niche specialization of a soil ammonia-oxidizing archaeon, Candidatus Nitrosocosmicus oleophilus.</title>
        <authorList>
            <person name="Jung M.-Y."/>
            <person name="Rhee S.-K."/>
        </authorList>
    </citation>
    <scope>NUCLEOTIDE SEQUENCE [LARGE SCALE GENOMIC DNA]</scope>
    <source>
        <strain evidence="6">MY3</strain>
    </source>
</reference>
<dbReference type="PANTHER" id="PTHR43776">
    <property type="entry name" value="TRANSPORT ATP-BINDING PROTEIN"/>
    <property type="match status" value="1"/>
</dbReference>
<accession>A0A654LXG4</accession>
<dbReference type="KEGG" id="taa:NMY3_00804"/>
<dbReference type="AlphaFoldDB" id="A0A654LXG4"/>
<proteinExistence type="predicted"/>
<dbReference type="InterPro" id="IPR003439">
    <property type="entry name" value="ABC_transporter-like_ATP-bd"/>
</dbReference>
<keyword evidence="1" id="KW-0813">Transport</keyword>
<evidence type="ECO:0000256" key="3">
    <source>
        <dbReference type="ARBA" id="ARBA00022840"/>
    </source>
</evidence>
<organism evidence="5 6">
    <name type="scientific">Candidatus Nitrosocosmicus oleophilus</name>
    <dbReference type="NCBI Taxonomy" id="1353260"/>
    <lineage>
        <taxon>Archaea</taxon>
        <taxon>Nitrososphaerota</taxon>
        <taxon>Nitrososphaeria</taxon>
        <taxon>Nitrososphaerales</taxon>
        <taxon>Nitrososphaeraceae</taxon>
        <taxon>Candidatus Nitrosocosmicus</taxon>
    </lineage>
</organism>
<dbReference type="GO" id="GO:0005524">
    <property type="term" value="F:ATP binding"/>
    <property type="evidence" value="ECO:0007669"/>
    <property type="project" value="UniProtKB-KW"/>
</dbReference>
<dbReference type="SUPFAM" id="SSF52540">
    <property type="entry name" value="P-loop containing nucleoside triphosphate hydrolases"/>
    <property type="match status" value="1"/>
</dbReference>
<gene>
    <name evidence="5" type="primary">oppF</name>
    <name evidence="5" type="ORF">NMY3_00804</name>
</gene>
<dbReference type="InterPro" id="IPR013563">
    <property type="entry name" value="Oligopep_ABC_C"/>
</dbReference>
<dbReference type="InterPro" id="IPR017871">
    <property type="entry name" value="ABC_transporter-like_CS"/>
</dbReference>
<dbReference type="InterPro" id="IPR027417">
    <property type="entry name" value="P-loop_NTPase"/>
</dbReference>
<evidence type="ECO:0000259" key="4">
    <source>
        <dbReference type="PROSITE" id="PS50893"/>
    </source>
</evidence>
<keyword evidence="3 5" id="KW-0067">ATP-binding</keyword>
<dbReference type="GO" id="GO:0055085">
    <property type="term" value="P:transmembrane transport"/>
    <property type="evidence" value="ECO:0007669"/>
    <property type="project" value="UniProtKB-ARBA"/>
</dbReference>
<dbReference type="NCBIfam" id="TIGR01727">
    <property type="entry name" value="oligo_HPY"/>
    <property type="match status" value="1"/>
</dbReference>
<evidence type="ECO:0000256" key="2">
    <source>
        <dbReference type="ARBA" id="ARBA00022741"/>
    </source>
</evidence>
<keyword evidence="6" id="KW-1185">Reference proteome</keyword>
<dbReference type="InterPro" id="IPR025662">
    <property type="entry name" value="Sigma_54_int_dom_ATP-bd_1"/>
</dbReference>
<dbReference type="Proteomes" id="UP000058925">
    <property type="component" value="Chromosome"/>
</dbReference>
<dbReference type="InterPro" id="IPR050319">
    <property type="entry name" value="ABC_transp_ATP-bind"/>
</dbReference>
<evidence type="ECO:0000313" key="5">
    <source>
        <dbReference type="EMBL" id="ALI35013.1"/>
    </source>
</evidence>
<dbReference type="GO" id="GO:0015833">
    <property type="term" value="P:peptide transport"/>
    <property type="evidence" value="ECO:0007669"/>
    <property type="project" value="InterPro"/>
</dbReference>
<dbReference type="Gene3D" id="3.40.50.300">
    <property type="entry name" value="P-loop containing nucleotide triphosphate hydrolases"/>
    <property type="match status" value="1"/>
</dbReference>
<dbReference type="SMART" id="SM00382">
    <property type="entry name" value="AAA"/>
    <property type="match status" value="1"/>
</dbReference>
<protein>
    <submittedName>
        <fullName evidence="5">Oligopeptide transport ATP-binding protein OppF</fullName>
    </submittedName>
</protein>
<dbReference type="PROSITE" id="PS00675">
    <property type="entry name" value="SIGMA54_INTERACT_1"/>
    <property type="match status" value="1"/>
</dbReference>
<dbReference type="PANTHER" id="PTHR43776:SF8">
    <property type="entry name" value="ABC TRANSPORTER, ATP-BINDING PROTEIN"/>
    <property type="match status" value="1"/>
</dbReference>
<name>A0A654LXG4_9ARCH</name>
<dbReference type="CDD" id="cd03257">
    <property type="entry name" value="ABC_NikE_OppD_transporters"/>
    <property type="match status" value="1"/>
</dbReference>
<dbReference type="Pfam" id="PF08352">
    <property type="entry name" value="oligo_HPY"/>
    <property type="match status" value="1"/>
</dbReference>
<dbReference type="PROSITE" id="PS00211">
    <property type="entry name" value="ABC_TRANSPORTER_1"/>
    <property type="match status" value="1"/>
</dbReference>